<sequence length="98" mass="11196">VLQCGNKAIKIKALAIFRTVMAQLQREEASPIAMPLAGFLLPLFDDELSQLRESSISLFRDLMNMVVRNDKREMKNTVRRGLLPLFFRMSDQVQSVAK</sequence>
<feature type="domain" description="Maestro/Maestro-like HEAT-repeats" evidence="1">
    <location>
        <begin position="5"/>
        <end position="98"/>
    </location>
</feature>
<evidence type="ECO:0000259" key="1">
    <source>
        <dbReference type="Pfam" id="PF23227"/>
    </source>
</evidence>
<name>R7VY13_COLLI</name>
<organism evidence="2">
    <name type="scientific">Columba livia</name>
    <name type="common">Rock dove</name>
    <dbReference type="NCBI Taxonomy" id="8932"/>
    <lineage>
        <taxon>Eukaryota</taxon>
        <taxon>Metazoa</taxon>
        <taxon>Chordata</taxon>
        <taxon>Craniata</taxon>
        <taxon>Vertebrata</taxon>
        <taxon>Euteleostomi</taxon>
        <taxon>Archelosauria</taxon>
        <taxon>Archosauria</taxon>
        <taxon>Dinosauria</taxon>
        <taxon>Saurischia</taxon>
        <taxon>Theropoda</taxon>
        <taxon>Coelurosauria</taxon>
        <taxon>Aves</taxon>
        <taxon>Neognathae</taxon>
        <taxon>Neoaves</taxon>
        <taxon>Columbimorphae</taxon>
        <taxon>Columbiformes</taxon>
        <taxon>Columbidae</taxon>
        <taxon>Columba</taxon>
    </lineage>
</organism>
<dbReference type="InterPro" id="IPR045206">
    <property type="entry name" value="Maestro_heat-like_prot"/>
</dbReference>
<dbReference type="PANTHER" id="PTHR23120:SF42">
    <property type="entry name" value="MAESTRO HEAT-LIKE REPEAT FAMILY MEMBER 3"/>
    <property type="match status" value="1"/>
</dbReference>
<dbReference type="PANTHER" id="PTHR23120">
    <property type="entry name" value="MAESTRO-RELATED HEAT DOMAIN-CONTAINING"/>
    <property type="match status" value="1"/>
</dbReference>
<dbReference type="InterPro" id="IPR055406">
    <property type="entry name" value="HEAT_Maestro"/>
</dbReference>
<protein>
    <recommendedName>
        <fullName evidence="1">Maestro/Maestro-like HEAT-repeats domain-containing protein</fullName>
    </recommendedName>
</protein>
<accession>R7VY13</accession>
<dbReference type="GO" id="GO:0005737">
    <property type="term" value="C:cytoplasm"/>
    <property type="evidence" value="ECO:0007669"/>
    <property type="project" value="TreeGrafter"/>
</dbReference>
<proteinExistence type="predicted"/>
<dbReference type="Pfam" id="PF23227">
    <property type="entry name" value="HEAT_MROH2B_C"/>
    <property type="match status" value="1"/>
</dbReference>
<gene>
    <name evidence="2" type="ORF">A306_01962</name>
</gene>
<dbReference type="EMBL" id="KB376514">
    <property type="protein sequence ID" value="EMC89099.1"/>
    <property type="molecule type" value="Genomic_DNA"/>
</dbReference>
<dbReference type="AlphaFoldDB" id="R7VY13"/>
<evidence type="ECO:0000313" key="2">
    <source>
        <dbReference type="EMBL" id="EMC89099.1"/>
    </source>
</evidence>
<feature type="non-terminal residue" evidence="2">
    <location>
        <position position="98"/>
    </location>
</feature>
<feature type="non-terminal residue" evidence="2">
    <location>
        <position position="1"/>
    </location>
</feature>
<reference evidence="2" key="1">
    <citation type="journal article" date="2013" name="Science">
        <title>Genomic diversity and evolution of the head crest in the rock pigeon.</title>
        <authorList>
            <person name="Shapiro M.D."/>
            <person name="Kronenberg Z."/>
            <person name="Li C."/>
            <person name="Domyan E.T."/>
            <person name="Pan H."/>
            <person name="Campbell M."/>
            <person name="Tan H."/>
            <person name="Huff C.D."/>
            <person name="Hu H."/>
            <person name="Vickrey A.I."/>
            <person name="Nielsen S.C."/>
            <person name="Stringham S.A."/>
            <person name="Hu H."/>
            <person name="Willerslev E."/>
            <person name="Gilbert M.T."/>
            <person name="Yandell M."/>
            <person name="Zhang G."/>
            <person name="Wang J."/>
        </authorList>
    </citation>
    <scope>NUCLEOTIDE SEQUENCE [LARGE SCALE GENOMIC DNA]</scope>
    <source>
        <tissue evidence="2">Blood</tissue>
    </source>
</reference>